<reference evidence="1" key="1">
    <citation type="submission" date="2023-04" db="EMBL/GenBank/DDBJ databases">
        <title>Draft Genome sequencing of Naganishia species isolated from polar environments using Oxford Nanopore Technology.</title>
        <authorList>
            <person name="Leo P."/>
            <person name="Venkateswaran K."/>
        </authorList>
    </citation>
    <scope>NUCLEOTIDE SEQUENCE</scope>
    <source>
        <strain evidence="1">MNA-CCFEE 5261</strain>
    </source>
</reference>
<name>A0ACC2WF55_9TREE</name>
<protein>
    <submittedName>
        <fullName evidence="1">Uncharacterized protein</fullName>
    </submittedName>
</protein>
<dbReference type="EMBL" id="JASBWR010000016">
    <property type="protein sequence ID" value="KAJ9109696.1"/>
    <property type="molecule type" value="Genomic_DNA"/>
</dbReference>
<proteinExistence type="predicted"/>
<keyword evidence="2" id="KW-1185">Reference proteome</keyword>
<evidence type="ECO:0000313" key="1">
    <source>
        <dbReference type="EMBL" id="KAJ9109696.1"/>
    </source>
</evidence>
<evidence type="ECO:0000313" key="2">
    <source>
        <dbReference type="Proteomes" id="UP001241377"/>
    </source>
</evidence>
<gene>
    <name evidence="1" type="ORF">QFC19_001926</name>
</gene>
<dbReference type="Proteomes" id="UP001241377">
    <property type="component" value="Unassembled WGS sequence"/>
</dbReference>
<organism evidence="1 2">
    <name type="scientific">Naganishia cerealis</name>
    <dbReference type="NCBI Taxonomy" id="610337"/>
    <lineage>
        <taxon>Eukaryota</taxon>
        <taxon>Fungi</taxon>
        <taxon>Dikarya</taxon>
        <taxon>Basidiomycota</taxon>
        <taxon>Agaricomycotina</taxon>
        <taxon>Tremellomycetes</taxon>
        <taxon>Filobasidiales</taxon>
        <taxon>Filobasidiaceae</taxon>
        <taxon>Naganishia</taxon>
    </lineage>
</organism>
<accession>A0ACC2WF55</accession>
<sequence length="615" mass="68321">MALVGNITTNYDASANRRGLADVGRRYSLSEDPAAEMNHHEKPMTTSSEDSDTIDGRSPREMHEEQRIVELAQQLTRQSTRNLASGEIDPDKVLRPESGTIYDPFSENFNSREWIKNLLAITSRDPEKYPRRTAGIAFKNLSVHGFASDVEYQPTVGNVVLSGLGSIRDAISGRKRKVEIIRNFDGIVEAGEMLVVLGPPGSGCSTFLKTITGETHGIVVGEDSYVNYQGITPKQMHSNFRGEAIFSAEQDIHFPQLTVGETLGFASEARAPREPPGGMKKHEYGQILRDVVMASLGISHTINTKVGNDYVRGVSGGERKRVSIAEAMLAGAPLQAWDNSTRGLDSANAIEFCKNLRSTTDIMGSTACVAIYQSPQAAYDYFDKVVLIYQGEQCYFGSTKKAKDFFVRMGFECPERQTVPDFLTSLTSPSERVVRPGFENKVPRTPAEFAAAWRASEEYAQLQHDLQKYDERFPIGGASLEAFQASRRAQQSKHLSAKSPYTLSYAGQVKLCLKRGFWRLKADPSLTLFQLFGNLMMALIVSSVFYNLPSVSGLLMFHIDERIPLLIPLHSQDTSSFYSRGSLLFFAILLNAFGSALEILTLYAQRCKQYYTFTK</sequence>
<comment type="caution">
    <text evidence="1">The sequence shown here is derived from an EMBL/GenBank/DDBJ whole genome shotgun (WGS) entry which is preliminary data.</text>
</comment>